<feature type="domain" description="Vitamin K epoxide reductase" evidence="12">
    <location>
        <begin position="32"/>
        <end position="174"/>
    </location>
</feature>
<dbReference type="AlphaFoldDB" id="A0A212TE13"/>
<feature type="transmembrane region" description="Helical" evidence="11">
    <location>
        <begin position="195"/>
        <end position="218"/>
    </location>
</feature>
<evidence type="ECO:0000256" key="8">
    <source>
        <dbReference type="ARBA" id="ARBA00023157"/>
    </source>
</evidence>
<dbReference type="PANTHER" id="PTHR34573">
    <property type="entry name" value="VKC DOMAIN-CONTAINING PROTEIN"/>
    <property type="match status" value="1"/>
</dbReference>
<keyword evidence="4" id="KW-0874">Quinone</keyword>
<dbReference type="SMART" id="SM00756">
    <property type="entry name" value="VKc"/>
    <property type="match status" value="1"/>
</dbReference>
<accession>A0A212TE13</accession>
<evidence type="ECO:0000256" key="7">
    <source>
        <dbReference type="ARBA" id="ARBA00023136"/>
    </source>
</evidence>
<keyword evidence="3 11" id="KW-0812">Transmembrane</keyword>
<dbReference type="OrthoDB" id="9783799at2"/>
<keyword evidence="6" id="KW-0560">Oxidoreductase</keyword>
<feature type="transmembrane region" description="Helical" evidence="11">
    <location>
        <begin position="34"/>
        <end position="55"/>
    </location>
</feature>
<sequence>MTTDTTLDGATRSDAEPDGDYPGGHLPGWATDRAMGWLLTLTGIVGWFGSAMLTWERLHIYENPLYQTSCDVNPLVSCGSVMRTWQAELFGFPNPLLGIVGYALVIMAGVALLAARGPLARWWWVCVWLGTVFAAGFLVWLWSQALFVIEKLCIYCMVAWAATIPLFVLLTARMLLRGELPASDGLRRLAGEWAWVAVAVVYTAVIASVLAVFVPLALDM</sequence>
<protein>
    <submittedName>
        <fullName evidence="13">Uncharacterized membrane protein</fullName>
    </submittedName>
</protein>
<evidence type="ECO:0000256" key="1">
    <source>
        <dbReference type="ARBA" id="ARBA00004141"/>
    </source>
</evidence>
<keyword evidence="14" id="KW-1185">Reference proteome</keyword>
<dbReference type="Proteomes" id="UP000198122">
    <property type="component" value="Unassembled WGS sequence"/>
</dbReference>
<dbReference type="EMBL" id="FYEZ01000001">
    <property type="protein sequence ID" value="SNC64071.1"/>
    <property type="molecule type" value="Genomic_DNA"/>
</dbReference>
<gene>
    <name evidence="13" type="ORF">SAMN05445756_1037</name>
</gene>
<dbReference type="GO" id="GO:0016491">
    <property type="term" value="F:oxidoreductase activity"/>
    <property type="evidence" value="ECO:0007669"/>
    <property type="project" value="UniProtKB-KW"/>
</dbReference>
<dbReference type="GO" id="GO:0048038">
    <property type="term" value="F:quinone binding"/>
    <property type="evidence" value="ECO:0007669"/>
    <property type="project" value="UniProtKB-KW"/>
</dbReference>
<evidence type="ECO:0000256" key="4">
    <source>
        <dbReference type="ARBA" id="ARBA00022719"/>
    </source>
</evidence>
<keyword evidence="7 11" id="KW-0472">Membrane</keyword>
<feature type="transmembrane region" description="Helical" evidence="11">
    <location>
        <begin position="121"/>
        <end position="142"/>
    </location>
</feature>
<keyword evidence="8" id="KW-1015">Disulfide bond</keyword>
<evidence type="ECO:0000256" key="5">
    <source>
        <dbReference type="ARBA" id="ARBA00022989"/>
    </source>
</evidence>
<proteinExistence type="inferred from homology"/>
<evidence type="ECO:0000256" key="3">
    <source>
        <dbReference type="ARBA" id="ARBA00022692"/>
    </source>
</evidence>
<feature type="transmembrane region" description="Helical" evidence="11">
    <location>
        <begin position="154"/>
        <end position="175"/>
    </location>
</feature>
<dbReference type="InterPro" id="IPR038354">
    <property type="entry name" value="VKOR_sf"/>
</dbReference>
<name>A0A212TE13_9MICO</name>
<reference evidence="13 14" key="1">
    <citation type="submission" date="2017-06" db="EMBL/GenBank/DDBJ databases">
        <authorList>
            <person name="Kim H.J."/>
            <person name="Triplett B.A."/>
        </authorList>
    </citation>
    <scope>NUCLEOTIDE SEQUENCE [LARGE SCALE GENOMIC DNA]</scope>
    <source>
        <strain evidence="13 14">DSM 22179</strain>
    </source>
</reference>
<evidence type="ECO:0000256" key="11">
    <source>
        <dbReference type="SAM" id="Phobius"/>
    </source>
</evidence>
<comment type="similarity">
    <text evidence="2">Belongs to the VKOR family.</text>
</comment>
<organism evidence="13 14">
    <name type="scientific">Kytococcus aerolatus</name>
    <dbReference type="NCBI Taxonomy" id="592308"/>
    <lineage>
        <taxon>Bacteria</taxon>
        <taxon>Bacillati</taxon>
        <taxon>Actinomycetota</taxon>
        <taxon>Actinomycetes</taxon>
        <taxon>Micrococcales</taxon>
        <taxon>Kytococcaceae</taxon>
        <taxon>Kytococcus</taxon>
    </lineage>
</organism>
<dbReference type="CDD" id="cd12922">
    <property type="entry name" value="VKOR_5"/>
    <property type="match status" value="1"/>
</dbReference>
<dbReference type="Gene3D" id="1.20.1440.130">
    <property type="entry name" value="VKOR domain"/>
    <property type="match status" value="1"/>
</dbReference>
<dbReference type="InterPro" id="IPR012932">
    <property type="entry name" value="VKOR"/>
</dbReference>
<dbReference type="PANTHER" id="PTHR34573:SF1">
    <property type="entry name" value="VITAMIN K EPOXIDE REDUCTASE DOMAIN-CONTAINING PROTEIN"/>
    <property type="match status" value="1"/>
</dbReference>
<feature type="transmembrane region" description="Helical" evidence="11">
    <location>
        <begin position="96"/>
        <end position="115"/>
    </location>
</feature>
<dbReference type="RefSeq" id="WP_088817941.1">
    <property type="nucleotide sequence ID" value="NZ_FYEZ01000001.1"/>
</dbReference>
<evidence type="ECO:0000256" key="2">
    <source>
        <dbReference type="ARBA" id="ARBA00006214"/>
    </source>
</evidence>
<evidence type="ECO:0000313" key="13">
    <source>
        <dbReference type="EMBL" id="SNC64071.1"/>
    </source>
</evidence>
<evidence type="ECO:0000256" key="9">
    <source>
        <dbReference type="ARBA" id="ARBA00023284"/>
    </source>
</evidence>
<evidence type="ECO:0000313" key="14">
    <source>
        <dbReference type="Proteomes" id="UP000198122"/>
    </source>
</evidence>
<keyword evidence="9" id="KW-0676">Redox-active center</keyword>
<feature type="region of interest" description="Disordered" evidence="10">
    <location>
        <begin position="1"/>
        <end position="22"/>
    </location>
</feature>
<dbReference type="Pfam" id="PF07884">
    <property type="entry name" value="VKOR"/>
    <property type="match status" value="1"/>
</dbReference>
<dbReference type="GO" id="GO:0016020">
    <property type="term" value="C:membrane"/>
    <property type="evidence" value="ECO:0007669"/>
    <property type="project" value="UniProtKB-SubCell"/>
</dbReference>
<evidence type="ECO:0000259" key="12">
    <source>
        <dbReference type="SMART" id="SM00756"/>
    </source>
</evidence>
<comment type="subcellular location">
    <subcellularLocation>
        <location evidence="1">Membrane</location>
        <topology evidence="1">Multi-pass membrane protein</topology>
    </subcellularLocation>
</comment>
<evidence type="ECO:0000256" key="10">
    <source>
        <dbReference type="SAM" id="MobiDB-lite"/>
    </source>
</evidence>
<keyword evidence="5 11" id="KW-1133">Transmembrane helix</keyword>
<evidence type="ECO:0000256" key="6">
    <source>
        <dbReference type="ARBA" id="ARBA00023002"/>
    </source>
</evidence>
<dbReference type="InterPro" id="IPR041714">
    <property type="entry name" value="VKOR_Actinobacteria"/>
</dbReference>